<evidence type="ECO:0000256" key="3">
    <source>
        <dbReference type="ARBA" id="ARBA00012922"/>
    </source>
</evidence>
<dbReference type="EMBL" id="QGMG01000009">
    <property type="protein sequence ID" value="TVY59225.1"/>
    <property type="molecule type" value="Genomic_DNA"/>
</dbReference>
<name>A0A7D8V1S9_9HELO</name>
<comment type="similarity">
    <text evidence="2">Belongs to the amidase family.</text>
</comment>
<accession>A0A7D8V1S9</accession>
<dbReference type="SUPFAM" id="SSF75304">
    <property type="entry name" value="Amidase signature (AS) enzymes"/>
    <property type="match status" value="1"/>
</dbReference>
<evidence type="ECO:0000256" key="4">
    <source>
        <dbReference type="ARBA" id="ARBA00022801"/>
    </source>
</evidence>
<dbReference type="PANTHER" id="PTHR46072:SF4">
    <property type="entry name" value="AMIDASE C550.07-RELATED"/>
    <property type="match status" value="1"/>
</dbReference>
<dbReference type="OrthoDB" id="6428749at2759"/>
<protein>
    <recommendedName>
        <fullName evidence="3">amidase</fullName>
        <ecNumber evidence="3">3.5.1.4</ecNumber>
    </recommendedName>
</protein>
<gene>
    <name evidence="7" type="ORF">LCER1_G000218</name>
</gene>
<dbReference type="PIRSF" id="PIRSF001221">
    <property type="entry name" value="Amidase_fungi"/>
    <property type="match status" value="1"/>
</dbReference>
<evidence type="ECO:0000313" key="7">
    <source>
        <dbReference type="EMBL" id="TVY59225.1"/>
    </source>
</evidence>
<dbReference type="PROSITE" id="PS00571">
    <property type="entry name" value="AMIDASES"/>
    <property type="match status" value="1"/>
</dbReference>
<dbReference type="InterPro" id="IPR020556">
    <property type="entry name" value="Amidase_CS"/>
</dbReference>
<evidence type="ECO:0000313" key="8">
    <source>
        <dbReference type="Proteomes" id="UP000481288"/>
    </source>
</evidence>
<dbReference type="Proteomes" id="UP000481288">
    <property type="component" value="Unassembled WGS sequence"/>
</dbReference>
<feature type="active site" description="Charge relay system" evidence="5">
    <location>
        <position position="230"/>
    </location>
</feature>
<keyword evidence="4" id="KW-0378">Hydrolase</keyword>
<organism evidence="7 8">
    <name type="scientific">Lachnellula cervina</name>
    <dbReference type="NCBI Taxonomy" id="1316786"/>
    <lineage>
        <taxon>Eukaryota</taxon>
        <taxon>Fungi</taxon>
        <taxon>Dikarya</taxon>
        <taxon>Ascomycota</taxon>
        <taxon>Pezizomycotina</taxon>
        <taxon>Leotiomycetes</taxon>
        <taxon>Helotiales</taxon>
        <taxon>Lachnaceae</taxon>
        <taxon>Lachnellula</taxon>
    </lineage>
</organism>
<dbReference type="PANTHER" id="PTHR46072">
    <property type="entry name" value="AMIDASE-RELATED-RELATED"/>
    <property type="match status" value="1"/>
</dbReference>
<dbReference type="Pfam" id="PF01425">
    <property type="entry name" value="Amidase"/>
    <property type="match status" value="1"/>
</dbReference>
<dbReference type="GO" id="GO:0004040">
    <property type="term" value="F:amidase activity"/>
    <property type="evidence" value="ECO:0007669"/>
    <property type="project" value="UniProtKB-EC"/>
</dbReference>
<evidence type="ECO:0000259" key="6">
    <source>
        <dbReference type="Pfam" id="PF01425"/>
    </source>
</evidence>
<dbReference type="InterPro" id="IPR036928">
    <property type="entry name" value="AS_sf"/>
</dbReference>
<dbReference type="EC" id="3.5.1.4" evidence="3"/>
<comment type="caution">
    <text evidence="7">The sequence shown here is derived from an EMBL/GenBank/DDBJ whole genome shotgun (WGS) entry which is preliminary data.</text>
</comment>
<proteinExistence type="inferred from homology"/>
<dbReference type="Gene3D" id="3.90.1300.10">
    <property type="entry name" value="Amidase signature (AS) domain"/>
    <property type="match status" value="1"/>
</dbReference>
<dbReference type="AlphaFoldDB" id="A0A7D8V1S9"/>
<reference evidence="7 8" key="1">
    <citation type="submission" date="2018-05" db="EMBL/GenBank/DDBJ databases">
        <title>Whole genome sequencing for identification of molecular markers to develop diagnostic detection tools for the regulated plant pathogen Lachnellula willkommii.</title>
        <authorList>
            <person name="Giroux E."/>
            <person name="Bilodeau G."/>
        </authorList>
    </citation>
    <scope>NUCLEOTIDE SEQUENCE [LARGE SCALE GENOMIC DNA]</scope>
    <source>
        <strain evidence="7 8">CBS 625.97</strain>
    </source>
</reference>
<evidence type="ECO:0000256" key="5">
    <source>
        <dbReference type="PIRSR" id="PIRSR001221-1"/>
    </source>
</evidence>
<evidence type="ECO:0000256" key="1">
    <source>
        <dbReference type="ARBA" id="ARBA00001311"/>
    </source>
</evidence>
<dbReference type="InterPro" id="IPR023631">
    <property type="entry name" value="Amidase_dom"/>
</dbReference>
<feature type="active site" description="Charge relay system" evidence="5">
    <location>
        <position position="155"/>
    </location>
</feature>
<keyword evidence="8" id="KW-1185">Reference proteome</keyword>
<sequence>ITNKCFTEELLSWAISYFHYSIIICSYITTKMDTAKLISKARETRDSSIARVEPPLAPLPVSLPKNVTKIPSQYLTARELEITALDAPELLKAIRDKVYSSEDVTRAFLRRAAIAQKLTNCITELLPERAIERAKYLDSLPHPIGPFHGLPISIKEHHGMRGCSTNGGFVALIGREPDGDLSLNDVLWEAGAVFYARTTQPQAVMHLETSTNIYGVTLNPWNTDLTPGGSSGGESALVAMRGSVLGIGGDIGGSIRCPAANTGIYGFKPTPGRICSTGTLVATSGQEGVIATKGPMSTSRSGLDLFMEAYLSYEPWTKEDTIAPIPWRPVTLPPKLKIAIMWTDDIVTPHPPITRALKEVAKALKDAGHEIVDWKPEAHDECWAITHSLYYEDGAECVDQLLSQGGEALLPLTEWLIRDNDNVKRRTAEDVCALKVKRNAYRQRYNKLWRSTASGDSRMVDAILSPTGPGAAPPHGNAKYWSYTSQWNLLEYPGAVFPVTSVDQKLDVKDTSYVPKNEQDKFNYELYEPERYVDAPIGLQIVTRKWEDEKCLKILEMVEKAMGRK</sequence>
<feature type="domain" description="Amidase" evidence="6">
    <location>
        <begin position="103"/>
        <end position="552"/>
    </location>
</feature>
<comment type="catalytic activity">
    <reaction evidence="1">
        <text>a monocarboxylic acid amide + H2O = a monocarboxylate + NH4(+)</text>
        <dbReference type="Rhea" id="RHEA:12020"/>
        <dbReference type="ChEBI" id="CHEBI:15377"/>
        <dbReference type="ChEBI" id="CHEBI:28938"/>
        <dbReference type="ChEBI" id="CHEBI:35757"/>
        <dbReference type="ChEBI" id="CHEBI:83628"/>
        <dbReference type="EC" id="3.5.1.4"/>
    </reaction>
</comment>
<feature type="active site" description="Acyl-ester intermediate" evidence="5">
    <location>
        <position position="254"/>
    </location>
</feature>
<feature type="non-terminal residue" evidence="7">
    <location>
        <position position="1"/>
    </location>
</feature>
<evidence type="ECO:0000256" key="2">
    <source>
        <dbReference type="ARBA" id="ARBA00009199"/>
    </source>
</evidence>